<evidence type="ECO:0000313" key="1">
    <source>
        <dbReference type="EMBL" id="GBP70438.1"/>
    </source>
</evidence>
<dbReference type="AlphaFoldDB" id="A0A4C1Y3H6"/>
<comment type="caution">
    <text evidence="1">The sequence shown here is derived from an EMBL/GenBank/DDBJ whole genome shotgun (WGS) entry which is preliminary data.</text>
</comment>
<dbReference type="Proteomes" id="UP000299102">
    <property type="component" value="Unassembled WGS sequence"/>
</dbReference>
<reference evidence="1 2" key="1">
    <citation type="journal article" date="2019" name="Commun. Biol.">
        <title>The bagworm genome reveals a unique fibroin gene that provides high tensile strength.</title>
        <authorList>
            <person name="Kono N."/>
            <person name="Nakamura H."/>
            <person name="Ohtoshi R."/>
            <person name="Tomita M."/>
            <person name="Numata K."/>
            <person name="Arakawa K."/>
        </authorList>
    </citation>
    <scope>NUCLEOTIDE SEQUENCE [LARGE SCALE GENOMIC DNA]</scope>
</reference>
<sequence>MVAASATSTRISLLQLSLGGKSELKMGPGLELRTGWESEKDEEIHLISSAAELRTLTKWAGRLRERPGRRWPR</sequence>
<proteinExistence type="predicted"/>
<name>A0A4C1Y3H6_EUMVA</name>
<keyword evidence="2" id="KW-1185">Reference proteome</keyword>
<dbReference type="EMBL" id="BGZK01001074">
    <property type="protein sequence ID" value="GBP70438.1"/>
    <property type="molecule type" value="Genomic_DNA"/>
</dbReference>
<organism evidence="1 2">
    <name type="scientific">Eumeta variegata</name>
    <name type="common">Bagworm moth</name>
    <name type="synonym">Eumeta japonica</name>
    <dbReference type="NCBI Taxonomy" id="151549"/>
    <lineage>
        <taxon>Eukaryota</taxon>
        <taxon>Metazoa</taxon>
        <taxon>Ecdysozoa</taxon>
        <taxon>Arthropoda</taxon>
        <taxon>Hexapoda</taxon>
        <taxon>Insecta</taxon>
        <taxon>Pterygota</taxon>
        <taxon>Neoptera</taxon>
        <taxon>Endopterygota</taxon>
        <taxon>Lepidoptera</taxon>
        <taxon>Glossata</taxon>
        <taxon>Ditrysia</taxon>
        <taxon>Tineoidea</taxon>
        <taxon>Psychidae</taxon>
        <taxon>Oiketicinae</taxon>
        <taxon>Eumeta</taxon>
    </lineage>
</organism>
<gene>
    <name evidence="1" type="ORF">EVAR_41583_1</name>
</gene>
<accession>A0A4C1Y3H6</accession>
<protein>
    <submittedName>
        <fullName evidence="1">Uncharacterized protein</fullName>
    </submittedName>
</protein>
<evidence type="ECO:0000313" key="2">
    <source>
        <dbReference type="Proteomes" id="UP000299102"/>
    </source>
</evidence>